<keyword evidence="1" id="KW-0812">Transmembrane</keyword>
<evidence type="ECO:0000313" key="3">
    <source>
        <dbReference type="EMBL" id="AJD90801.1"/>
    </source>
</evidence>
<proteinExistence type="predicted"/>
<keyword evidence="1" id="KW-0472">Membrane</keyword>
<keyword evidence="4" id="KW-1185">Reference proteome</keyword>
<dbReference type="Proteomes" id="UP000031449">
    <property type="component" value="Chromosome"/>
</dbReference>
<organism evidence="3 4">
    <name type="scientific">Jeotgalibacillus malaysiensis</name>
    <dbReference type="NCBI Taxonomy" id="1508404"/>
    <lineage>
        <taxon>Bacteria</taxon>
        <taxon>Bacillati</taxon>
        <taxon>Bacillota</taxon>
        <taxon>Bacilli</taxon>
        <taxon>Bacillales</taxon>
        <taxon>Caryophanaceae</taxon>
        <taxon>Jeotgalibacillus</taxon>
    </lineage>
</organism>
<protein>
    <recommendedName>
        <fullName evidence="2">DUF58 domain-containing protein</fullName>
    </recommendedName>
</protein>
<reference evidence="3 4" key="1">
    <citation type="submission" date="2014-08" db="EMBL/GenBank/DDBJ databases">
        <title>Complete genome of a marine bacteria Jeotgalibacillus malaysiensis.</title>
        <authorList>
            <person name="Yaakop A.S."/>
            <person name="Chan K.-G."/>
            <person name="Goh K.M."/>
        </authorList>
    </citation>
    <scope>NUCLEOTIDE SEQUENCE [LARGE SCALE GENOMIC DNA]</scope>
    <source>
        <strain evidence="3 4">D5</strain>
    </source>
</reference>
<feature type="transmembrane region" description="Helical" evidence="1">
    <location>
        <begin position="12"/>
        <end position="45"/>
    </location>
</feature>
<feature type="domain" description="DUF58" evidence="2">
    <location>
        <begin position="213"/>
        <end position="319"/>
    </location>
</feature>
<name>A0A0B5AL28_9BACL</name>
<accession>A0A0B5AL28</accession>
<sequence>MWLEARSSERHILFLEILTFISGLLFFISSQFLVASVFIIILVFIRLYLHYNRNAGSDLLLAEEQTVERLTVDDESEWVVVFKNGKYPLRNVSLTLGYTDHAVFLNHDAERAGNTIQWNGHVSMEQYEEVEIRIPFKAVRRGKMKMVTCQLYVPHLFGFGYKILQYKGHFHQEKRIYPEVESVDFSPTVANHKPGEEPAVYSLYEDLTLPAGTREYRTGDTMQRISWSAYARTGQLQTNLYEPVIEEKYMLILNVTYKHGKNILFEKLIKQAAFIMTEAHRKNQPIGLCVNVRTKASPNFYFIAPNKGVNHTRQCLEMLSILSVGDATLPVNVMLNQVAVMRVPVTDFIIVGESGSAERLHALKSRVWTVNGGGTVEWKQSNAQ</sequence>
<dbReference type="InterPro" id="IPR002881">
    <property type="entry name" value="DUF58"/>
</dbReference>
<dbReference type="BioCyc" id="JESP1508404:G14D9-10739-MONOMER"/>
<dbReference type="OrthoDB" id="9789943at2"/>
<evidence type="ECO:0000259" key="2">
    <source>
        <dbReference type="Pfam" id="PF01882"/>
    </source>
</evidence>
<dbReference type="EMBL" id="CP009416">
    <property type="protein sequence ID" value="AJD90801.1"/>
    <property type="molecule type" value="Genomic_DNA"/>
</dbReference>
<dbReference type="KEGG" id="jeo:JMA_14840"/>
<evidence type="ECO:0000313" key="4">
    <source>
        <dbReference type="Proteomes" id="UP000031449"/>
    </source>
</evidence>
<dbReference type="Pfam" id="PF01882">
    <property type="entry name" value="DUF58"/>
    <property type="match status" value="1"/>
</dbReference>
<dbReference type="STRING" id="1508404.JMA_14840"/>
<dbReference type="HOGENOM" id="CLU_719197_0_0_9"/>
<gene>
    <name evidence="3" type="ORF">JMA_14840</name>
</gene>
<dbReference type="PANTHER" id="PTHR34351">
    <property type="entry name" value="SLR1927 PROTEIN-RELATED"/>
    <property type="match status" value="1"/>
</dbReference>
<evidence type="ECO:0000256" key="1">
    <source>
        <dbReference type="SAM" id="Phobius"/>
    </source>
</evidence>
<dbReference type="AlphaFoldDB" id="A0A0B5AL28"/>
<keyword evidence="1" id="KW-1133">Transmembrane helix</keyword>
<dbReference type="PANTHER" id="PTHR34351:SF2">
    <property type="entry name" value="DUF58 DOMAIN-CONTAINING PROTEIN"/>
    <property type="match status" value="1"/>
</dbReference>